<sequence length="147" mass="15601">MKIKSLFSITALVAASLTSSVTVAADCGWVGVQVKDCVVFEGLGDFKKVFYGPGKYAVRYLNTASWLDFNLMRATSLAIGASSITVKDVNGVDMTGLYNISHGTYSTVTGVPVGTVSSDATFIYDVKGNKSGDKVKVTNICSWSGWC</sequence>
<organism evidence="1">
    <name type="scientific">hydrothermal vent metagenome</name>
    <dbReference type="NCBI Taxonomy" id="652676"/>
    <lineage>
        <taxon>unclassified sequences</taxon>
        <taxon>metagenomes</taxon>
        <taxon>ecological metagenomes</taxon>
    </lineage>
</organism>
<reference evidence="1" key="1">
    <citation type="submission" date="2018-06" db="EMBL/GenBank/DDBJ databases">
        <authorList>
            <person name="Zhirakovskaya E."/>
        </authorList>
    </citation>
    <scope>NUCLEOTIDE SEQUENCE</scope>
</reference>
<dbReference type="EMBL" id="UOFF01000103">
    <property type="protein sequence ID" value="VAW55712.1"/>
    <property type="molecule type" value="Genomic_DNA"/>
</dbReference>
<gene>
    <name evidence="1" type="ORF">MNBD_GAMMA07-2395</name>
</gene>
<accession>A0A3B0WWX1</accession>
<proteinExistence type="predicted"/>
<evidence type="ECO:0000313" key="1">
    <source>
        <dbReference type="EMBL" id="VAW55712.1"/>
    </source>
</evidence>
<protein>
    <submittedName>
        <fullName evidence="1">Uncharacterized protein</fullName>
    </submittedName>
</protein>
<dbReference type="AlphaFoldDB" id="A0A3B0WWX1"/>
<name>A0A3B0WWX1_9ZZZZ</name>